<accession>A0A2R4XGY9</accession>
<sequence length="106" mass="11637">MRCTDYDGSPITSTDSALLTDHHGFHRAITTERPPLNGAPDTAWQPIPADCHRVPVGVTHELAGGRLQCMTGLKSTTRWRSFRGCTFTRSRVVFSEGLTICGSAYE</sequence>
<reference evidence="1 2" key="1">
    <citation type="submission" date="2018-04" db="EMBL/GenBank/DDBJ databases">
        <title>Bordetella sp. HZ20 isolated from seawater.</title>
        <authorList>
            <person name="Sun C."/>
        </authorList>
    </citation>
    <scope>NUCLEOTIDE SEQUENCE [LARGE SCALE GENOMIC DNA]</scope>
    <source>
        <strain evidence="1 2">HZ20</strain>
    </source>
</reference>
<protein>
    <submittedName>
        <fullName evidence="1">Uncharacterized protein</fullName>
    </submittedName>
</protein>
<evidence type="ECO:0000313" key="1">
    <source>
        <dbReference type="EMBL" id="AWB33087.1"/>
    </source>
</evidence>
<dbReference type="KEGG" id="boz:DBV39_04440"/>
<dbReference type="AlphaFoldDB" id="A0A2R4XGY9"/>
<keyword evidence="2" id="KW-1185">Reference proteome</keyword>
<name>A0A2R4XGY9_9BURK</name>
<evidence type="ECO:0000313" key="2">
    <source>
        <dbReference type="Proteomes" id="UP000244571"/>
    </source>
</evidence>
<dbReference type="Proteomes" id="UP000244571">
    <property type="component" value="Chromosome"/>
</dbReference>
<dbReference type="EMBL" id="CP028901">
    <property type="protein sequence ID" value="AWB33087.1"/>
    <property type="molecule type" value="Genomic_DNA"/>
</dbReference>
<proteinExistence type="predicted"/>
<organism evidence="1 2">
    <name type="scientific">Orrella marina</name>
    <dbReference type="NCBI Taxonomy" id="2163011"/>
    <lineage>
        <taxon>Bacteria</taxon>
        <taxon>Pseudomonadati</taxon>
        <taxon>Pseudomonadota</taxon>
        <taxon>Betaproteobacteria</taxon>
        <taxon>Burkholderiales</taxon>
        <taxon>Alcaligenaceae</taxon>
        <taxon>Orrella</taxon>
    </lineage>
</organism>
<gene>
    <name evidence="1" type="ORF">DBV39_04440</name>
</gene>